<dbReference type="EMBL" id="JAAXOO010000004">
    <property type="protein sequence ID" value="NKY34555.1"/>
    <property type="molecule type" value="Genomic_DNA"/>
</dbReference>
<protein>
    <submittedName>
        <fullName evidence="3">Helix-turn-helix transcriptional regulator</fullName>
    </submittedName>
</protein>
<evidence type="ECO:0000259" key="2">
    <source>
        <dbReference type="PROSITE" id="PS50943"/>
    </source>
</evidence>
<dbReference type="Gene3D" id="1.10.260.40">
    <property type="entry name" value="lambda repressor-like DNA-binding domains"/>
    <property type="match status" value="1"/>
</dbReference>
<dbReference type="RefSeq" id="WP_084471408.1">
    <property type="nucleotide sequence ID" value="NZ_JAAXOO010000004.1"/>
</dbReference>
<name>A0A846XGS8_9NOCA</name>
<feature type="region of interest" description="Disordered" evidence="1">
    <location>
        <begin position="67"/>
        <end position="121"/>
    </location>
</feature>
<sequence>MSTQIGVGQRVAEMRKILGWSQPRLAAESHVSVSLVRAVEQGRAPASAAYVSSCAQALKVAPAELLGQPYPRTNTEQSNIAGTGANQFSRGSSSVPKRSRKPFDGAPPAGTTTNLLSPAAR</sequence>
<organism evidence="3 4">
    <name type="scientific">Nocardia speluncae</name>
    <dbReference type="NCBI Taxonomy" id="419477"/>
    <lineage>
        <taxon>Bacteria</taxon>
        <taxon>Bacillati</taxon>
        <taxon>Actinomycetota</taxon>
        <taxon>Actinomycetes</taxon>
        <taxon>Mycobacteriales</taxon>
        <taxon>Nocardiaceae</taxon>
        <taxon>Nocardia</taxon>
    </lineage>
</organism>
<dbReference type="Pfam" id="PF13560">
    <property type="entry name" value="HTH_31"/>
    <property type="match status" value="1"/>
</dbReference>
<feature type="compositionally biased region" description="Polar residues" evidence="1">
    <location>
        <begin position="71"/>
        <end position="96"/>
    </location>
</feature>
<dbReference type="SMART" id="SM00530">
    <property type="entry name" value="HTH_XRE"/>
    <property type="match status" value="1"/>
</dbReference>
<dbReference type="Proteomes" id="UP000565715">
    <property type="component" value="Unassembled WGS sequence"/>
</dbReference>
<accession>A0A846XGS8</accession>
<dbReference type="CDD" id="cd00093">
    <property type="entry name" value="HTH_XRE"/>
    <property type="match status" value="1"/>
</dbReference>
<dbReference type="GO" id="GO:0003677">
    <property type="term" value="F:DNA binding"/>
    <property type="evidence" value="ECO:0007669"/>
    <property type="project" value="InterPro"/>
</dbReference>
<gene>
    <name evidence="3" type="ORF">HGA13_15950</name>
</gene>
<keyword evidence="4" id="KW-1185">Reference proteome</keyword>
<comment type="caution">
    <text evidence="3">The sequence shown here is derived from an EMBL/GenBank/DDBJ whole genome shotgun (WGS) entry which is preliminary data.</text>
</comment>
<evidence type="ECO:0000256" key="1">
    <source>
        <dbReference type="SAM" id="MobiDB-lite"/>
    </source>
</evidence>
<evidence type="ECO:0000313" key="4">
    <source>
        <dbReference type="Proteomes" id="UP000565715"/>
    </source>
</evidence>
<dbReference type="InterPro" id="IPR001387">
    <property type="entry name" value="Cro/C1-type_HTH"/>
</dbReference>
<feature type="domain" description="HTH cro/C1-type" evidence="2">
    <location>
        <begin position="11"/>
        <end position="65"/>
    </location>
</feature>
<feature type="compositionally biased region" description="Polar residues" evidence="1">
    <location>
        <begin position="110"/>
        <end position="121"/>
    </location>
</feature>
<dbReference type="PROSITE" id="PS50943">
    <property type="entry name" value="HTH_CROC1"/>
    <property type="match status" value="1"/>
</dbReference>
<dbReference type="AlphaFoldDB" id="A0A846XGS8"/>
<dbReference type="InterPro" id="IPR010982">
    <property type="entry name" value="Lambda_DNA-bd_dom_sf"/>
</dbReference>
<proteinExistence type="predicted"/>
<reference evidence="3 4" key="1">
    <citation type="submission" date="2020-04" db="EMBL/GenBank/DDBJ databases">
        <title>MicrobeNet Type strains.</title>
        <authorList>
            <person name="Nicholson A.C."/>
        </authorList>
    </citation>
    <scope>NUCLEOTIDE SEQUENCE [LARGE SCALE GENOMIC DNA]</scope>
    <source>
        <strain evidence="3 4">DSM 45078</strain>
    </source>
</reference>
<dbReference type="SUPFAM" id="SSF47413">
    <property type="entry name" value="lambda repressor-like DNA-binding domains"/>
    <property type="match status" value="1"/>
</dbReference>
<evidence type="ECO:0000313" key="3">
    <source>
        <dbReference type="EMBL" id="NKY34555.1"/>
    </source>
</evidence>